<evidence type="ECO:0000256" key="2">
    <source>
        <dbReference type="SAM" id="Phobius"/>
    </source>
</evidence>
<reference evidence="3 4" key="1">
    <citation type="submission" date="2015-10" db="EMBL/GenBank/DDBJ databases">
        <title>Full genome of DAOMC 229536 Phialocephala scopiformis, a fungal endophyte of spruce producing the potent anti-insectan compound rugulosin.</title>
        <authorList>
            <consortium name="DOE Joint Genome Institute"/>
            <person name="Walker A.K."/>
            <person name="Frasz S.L."/>
            <person name="Seifert K.A."/>
            <person name="Miller J.D."/>
            <person name="Mondo S.J."/>
            <person name="Labutti K."/>
            <person name="Lipzen A."/>
            <person name="Dockter R."/>
            <person name="Kennedy M."/>
            <person name="Grigoriev I.V."/>
            <person name="Spatafora J.W."/>
        </authorList>
    </citation>
    <scope>NUCLEOTIDE SEQUENCE [LARGE SCALE GENOMIC DNA]</scope>
    <source>
        <strain evidence="3 4">CBS 120377</strain>
    </source>
</reference>
<dbReference type="GeneID" id="28817202"/>
<keyword evidence="2" id="KW-0472">Membrane</keyword>
<feature type="region of interest" description="Disordered" evidence="1">
    <location>
        <begin position="111"/>
        <end position="193"/>
    </location>
</feature>
<organism evidence="3 4">
    <name type="scientific">Mollisia scopiformis</name>
    <name type="common">Conifer needle endophyte fungus</name>
    <name type="synonym">Phialocephala scopiformis</name>
    <dbReference type="NCBI Taxonomy" id="149040"/>
    <lineage>
        <taxon>Eukaryota</taxon>
        <taxon>Fungi</taxon>
        <taxon>Dikarya</taxon>
        <taxon>Ascomycota</taxon>
        <taxon>Pezizomycotina</taxon>
        <taxon>Leotiomycetes</taxon>
        <taxon>Helotiales</taxon>
        <taxon>Mollisiaceae</taxon>
        <taxon>Mollisia</taxon>
    </lineage>
</organism>
<feature type="transmembrane region" description="Helical" evidence="2">
    <location>
        <begin position="20"/>
        <end position="38"/>
    </location>
</feature>
<dbReference type="AlphaFoldDB" id="A0A194XM64"/>
<dbReference type="EMBL" id="KQ947408">
    <property type="protein sequence ID" value="KUJ21335.1"/>
    <property type="molecule type" value="Genomic_DNA"/>
</dbReference>
<feature type="compositionally biased region" description="Low complexity" evidence="1">
    <location>
        <begin position="162"/>
        <end position="172"/>
    </location>
</feature>
<dbReference type="OrthoDB" id="10679956at2759"/>
<evidence type="ECO:0000256" key="1">
    <source>
        <dbReference type="SAM" id="MobiDB-lite"/>
    </source>
</evidence>
<proteinExistence type="predicted"/>
<gene>
    <name evidence="3" type="ORF">LY89DRAFT_431677</name>
</gene>
<keyword evidence="2" id="KW-1133">Transmembrane helix</keyword>
<feature type="transmembrane region" description="Helical" evidence="2">
    <location>
        <begin position="84"/>
        <end position="103"/>
    </location>
</feature>
<dbReference type="InParanoid" id="A0A194XM64"/>
<dbReference type="Proteomes" id="UP000070700">
    <property type="component" value="Unassembled WGS sequence"/>
</dbReference>
<protein>
    <submittedName>
        <fullName evidence="3">Uncharacterized protein</fullName>
    </submittedName>
</protein>
<accession>A0A194XM64</accession>
<keyword evidence="4" id="KW-1185">Reference proteome</keyword>
<dbReference type="RefSeq" id="XP_018075690.1">
    <property type="nucleotide sequence ID" value="XM_018207476.1"/>
</dbReference>
<dbReference type="KEGG" id="psco:LY89DRAFT_431677"/>
<evidence type="ECO:0000313" key="3">
    <source>
        <dbReference type="EMBL" id="KUJ21335.1"/>
    </source>
</evidence>
<feature type="compositionally biased region" description="Low complexity" evidence="1">
    <location>
        <begin position="139"/>
        <end position="152"/>
    </location>
</feature>
<evidence type="ECO:0000313" key="4">
    <source>
        <dbReference type="Proteomes" id="UP000070700"/>
    </source>
</evidence>
<keyword evidence="2" id="KW-0812">Transmembrane</keyword>
<feature type="transmembrane region" description="Helical" evidence="2">
    <location>
        <begin position="45"/>
        <end position="64"/>
    </location>
</feature>
<name>A0A194XM64_MOLSC</name>
<sequence>MPNPLPSPYSLIPSLSVPAYIFLSIFPPTSLTVSAAILQFHNMAFPTPLSILILIIATCLPFTLSSPQLPPPNDGYGDTPPPPASIPYFPGGIIMPTFSFPFMGGNPFTTSKKTTAGLPKTTAGLPPGYTFNPPPPPTSTTSSADGLPGYTFNPPPPPPSSNLPGLSRTPSVSPFPPPTTTPTIQTSNTVDGITGPSISNPTSLNIPPATSCLAPSLSLSVVTQIRTSTLTTHLVSVSYTTIIQPIQVTVPSVIVESLTLLQTLTNHYCPPPTTTLGGGGSNGNGGGGSSTCVWAPPITTGGYTIPFQPVVGGIGVGVSPSFESSYKISTTNFFYAETEVPYAEFKCQFQCGAGCSSYFVGFCTSHPLPSPLSLLLFPLLL</sequence>